<reference evidence="3" key="1">
    <citation type="submission" date="2016-07" db="EMBL/GenBank/DDBJ databases">
        <authorList>
            <person name="Florea S."/>
            <person name="Webb J.S."/>
            <person name="Jaromczyk J."/>
            <person name="Schardl C.L."/>
        </authorList>
    </citation>
    <scope>NUCLEOTIDE SEQUENCE [LARGE SCALE GENOMIC DNA]</scope>
    <source>
        <strain evidence="3">CC-VM-7</strain>
    </source>
</reference>
<sequence>MRKLTGMKNFSSLENKRLKNLQTISGGSASSRNSPSQYTTSDGQVNDTDFYKDDTAGVWTYSSRTSVMVGPAKPTEGF</sequence>
<evidence type="ECO:0000313" key="2">
    <source>
        <dbReference type="EMBL" id="OCA68290.1"/>
    </source>
</evidence>
<dbReference type="OrthoDB" id="1265848at2"/>
<dbReference type="Proteomes" id="UP000093432">
    <property type="component" value="Unassembled WGS sequence"/>
</dbReference>
<dbReference type="STRING" id="651561.BBI00_22110"/>
<evidence type="ECO:0000256" key="1">
    <source>
        <dbReference type="SAM" id="MobiDB-lite"/>
    </source>
</evidence>
<dbReference type="Pfam" id="PF14406">
    <property type="entry name" value="Bacteroid_pep"/>
    <property type="match status" value="1"/>
</dbReference>
<name>A0A1B8Z9N8_9FLAO</name>
<dbReference type="GeneID" id="78304526"/>
<feature type="compositionally biased region" description="Low complexity" evidence="1">
    <location>
        <begin position="25"/>
        <end position="36"/>
    </location>
</feature>
<dbReference type="RefSeq" id="WP_065401035.1">
    <property type="nucleotide sequence ID" value="NZ_CP073074.1"/>
</dbReference>
<dbReference type="EMBL" id="MAYG01000032">
    <property type="protein sequence ID" value="OCA68290.1"/>
    <property type="molecule type" value="Genomic_DNA"/>
</dbReference>
<accession>A0A1B8Z9N8</accession>
<evidence type="ECO:0008006" key="4">
    <source>
        <dbReference type="Google" id="ProtNLM"/>
    </source>
</evidence>
<dbReference type="AlphaFoldDB" id="A0A1B8Z9N8"/>
<proteinExistence type="predicted"/>
<gene>
    <name evidence="2" type="ORF">BBI00_22110</name>
</gene>
<dbReference type="InterPro" id="IPR025842">
    <property type="entry name" value="Bacteroid_pep"/>
</dbReference>
<evidence type="ECO:0000313" key="3">
    <source>
        <dbReference type="Proteomes" id="UP000093432"/>
    </source>
</evidence>
<feature type="region of interest" description="Disordered" evidence="1">
    <location>
        <begin position="17"/>
        <end position="49"/>
    </location>
</feature>
<protein>
    <recommendedName>
        <fullName evidence="4">TIGR04139 family peptide modification target</fullName>
    </recommendedName>
</protein>
<organism evidence="2 3">
    <name type="scientific">Chryseobacterium arthrosphaerae</name>
    <dbReference type="NCBI Taxonomy" id="651561"/>
    <lineage>
        <taxon>Bacteria</taxon>
        <taxon>Pseudomonadati</taxon>
        <taxon>Bacteroidota</taxon>
        <taxon>Flavobacteriia</taxon>
        <taxon>Flavobacteriales</taxon>
        <taxon>Weeksellaceae</taxon>
        <taxon>Chryseobacterium group</taxon>
        <taxon>Chryseobacterium</taxon>
    </lineage>
</organism>
<feature type="compositionally biased region" description="Polar residues" evidence="1">
    <location>
        <begin position="37"/>
        <end position="47"/>
    </location>
</feature>
<comment type="caution">
    <text evidence="2">The sequence shown here is derived from an EMBL/GenBank/DDBJ whole genome shotgun (WGS) entry which is preliminary data.</text>
</comment>